<dbReference type="InterPro" id="IPR007627">
    <property type="entry name" value="RNA_pol_sigma70_r2"/>
</dbReference>
<dbReference type="GO" id="GO:0016987">
    <property type="term" value="F:sigma factor activity"/>
    <property type="evidence" value="ECO:0007669"/>
    <property type="project" value="UniProtKB-KW"/>
</dbReference>
<dbReference type="InterPro" id="IPR013325">
    <property type="entry name" value="RNA_pol_sigma_r2"/>
</dbReference>
<feature type="domain" description="RNA polymerase sigma-70 region 2" evidence="5">
    <location>
        <begin position="25"/>
        <end position="89"/>
    </location>
</feature>
<name>A0A1W2DJP2_9SPHI</name>
<evidence type="ECO:0000259" key="5">
    <source>
        <dbReference type="Pfam" id="PF04542"/>
    </source>
</evidence>
<keyword evidence="4" id="KW-0804">Transcription</keyword>
<dbReference type="GO" id="GO:0003677">
    <property type="term" value="F:DNA binding"/>
    <property type="evidence" value="ECO:0007669"/>
    <property type="project" value="InterPro"/>
</dbReference>
<dbReference type="Pfam" id="PF04542">
    <property type="entry name" value="Sigma70_r2"/>
    <property type="match status" value="1"/>
</dbReference>
<dbReference type="InterPro" id="IPR014284">
    <property type="entry name" value="RNA_pol_sigma-70_dom"/>
</dbReference>
<dbReference type="InterPro" id="IPR036388">
    <property type="entry name" value="WH-like_DNA-bd_sf"/>
</dbReference>
<evidence type="ECO:0000313" key="7">
    <source>
        <dbReference type="EMBL" id="SMC97645.1"/>
    </source>
</evidence>
<accession>A0A1W2DJP2</accession>
<dbReference type="STRING" id="475255.SAMN04488101_10791"/>
<sequence length="206" mass="24324">MTETLTDEAIVSRVLQGEKHLYELLMRKFNQQLYRISMSIINDDKEAEDIMQITYLNAYRQLASFKHQSSFGTWITRILINESLLHKKRKLKQEKILMENKYDDHYPETPLTNLMNKELKEALEKAFAALPEKYRIVFMMREVQGMSTAETMEALDLGESNVKIRLNRAKEMLRSELNQYQHTSQLFEFNLVRCDAVVNHVMKAIN</sequence>
<evidence type="ECO:0000256" key="4">
    <source>
        <dbReference type="ARBA" id="ARBA00023163"/>
    </source>
</evidence>
<dbReference type="InterPro" id="IPR013324">
    <property type="entry name" value="RNA_pol_sigma_r3/r4-like"/>
</dbReference>
<keyword evidence="3" id="KW-0731">Sigma factor</keyword>
<dbReference type="GO" id="GO:0006352">
    <property type="term" value="P:DNA-templated transcription initiation"/>
    <property type="evidence" value="ECO:0007669"/>
    <property type="project" value="InterPro"/>
</dbReference>
<evidence type="ECO:0000256" key="2">
    <source>
        <dbReference type="ARBA" id="ARBA00023015"/>
    </source>
</evidence>
<dbReference type="Proteomes" id="UP000192678">
    <property type="component" value="Unassembled WGS sequence"/>
</dbReference>
<reference evidence="7 8" key="1">
    <citation type="submission" date="2017-04" db="EMBL/GenBank/DDBJ databases">
        <authorList>
            <person name="Afonso C.L."/>
            <person name="Miller P.J."/>
            <person name="Scott M.A."/>
            <person name="Spackman E."/>
            <person name="Goraichik I."/>
            <person name="Dimitrov K.M."/>
            <person name="Suarez D.L."/>
            <person name="Swayne D.E."/>
        </authorList>
    </citation>
    <scope>NUCLEOTIDE SEQUENCE [LARGE SCALE GENOMIC DNA]</scope>
    <source>
        <strain evidence="7 8">DSM 19625</strain>
    </source>
</reference>
<dbReference type="Gene3D" id="1.10.1740.10">
    <property type="match status" value="1"/>
</dbReference>
<dbReference type="EMBL" id="FWYB01000007">
    <property type="protein sequence ID" value="SMC97645.1"/>
    <property type="molecule type" value="Genomic_DNA"/>
</dbReference>
<evidence type="ECO:0000259" key="6">
    <source>
        <dbReference type="Pfam" id="PF08281"/>
    </source>
</evidence>
<feature type="domain" description="RNA polymerase sigma factor 70 region 4 type 2" evidence="6">
    <location>
        <begin position="121"/>
        <end position="173"/>
    </location>
</feature>
<dbReference type="NCBIfam" id="TIGR02937">
    <property type="entry name" value="sigma70-ECF"/>
    <property type="match status" value="1"/>
</dbReference>
<comment type="similarity">
    <text evidence="1">Belongs to the sigma-70 factor family. ECF subfamily.</text>
</comment>
<dbReference type="RefSeq" id="WP_084289953.1">
    <property type="nucleotide sequence ID" value="NZ_FWYB01000007.1"/>
</dbReference>
<evidence type="ECO:0000256" key="3">
    <source>
        <dbReference type="ARBA" id="ARBA00023082"/>
    </source>
</evidence>
<evidence type="ECO:0000256" key="1">
    <source>
        <dbReference type="ARBA" id="ARBA00010641"/>
    </source>
</evidence>
<dbReference type="PANTHER" id="PTHR43133">
    <property type="entry name" value="RNA POLYMERASE ECF-TYPE SIGMA FACTO"/>
    <property type="match status" value="1"/>
</dbReference>
<evidence type="ECO:0000313" key="8">
    <source>
        <dbReference type="Proteomes" id="UP000192678"/>
    </source>
</evidence>
<gene>
    <name evidence="7" type="ORF">SAMN04488101_10791</name>
</gene>
<dbReference type="InterPro" id="IPR013249">
    <property type="entry name" value="RNA_pol_sigma70_r4_t2"/>
</dbReference>
<dbReference type="OrthoDB" id="1027298at2"/>
<dbReference type="InterPro" id="IPR039425">
    <property type="entry name" value="RNA_pol_sigma-70-like"/>
</dbReference>
<dbReference type="SUPFAM" id="SSF88659">
    <property type="entry name" value="Sigma3 and sigma4 domains of RNA polymerase sigma factors"/>
    <property type="match status" value="1"/>
</dbReference>
<dbReference type="PANTHER" id="PTHR43133:SF51">
    <property type="entry name" value="RNA POLYMERASE SIGMA FACTOR"/>
    <property type="match status" value="1"/>
</dbReference>
<dbReference type="AlphaFoldDB" id="A0A1W2DJP2"/>
<dbReference type="SUPFAM" id="SSF88946">
    <property type="entry name" value="Sigma2 domain of RNA polymerase sigma factors"/>
    <property type="match status" value="1"/>
</dbReference>
<dbReference type="CDD" id="cd06171">
    <property type="entry name" value="Sigma70_r4"/>
    <property type="match status" value="1"/>
</dbReference>
<keyword evidence="2" id="KW-0805">Transcription regulation</keyword>
<protein>
    <submittedName>
        <fullName evidence="7">RNA polymerase sigma-70 factor, ECF subfamily</fullName>
    </submittedName>
</protein>
<proteinExistence type="inferred from homology"/>
<keyword evidence="8" id="KW-1185">Reference proteome</keyword>
<organism evidence="7 8">
    <name type="scientific">Pedobacter nyackensis</name>
    <dbReference type="NCBI Taxonomy" id="475255"/>
    <lineage>
        <taxon>Bacteria</taxon>
        <taxon>Pseudomonadati</taxon>
        <taxon>Bacteroidota</taxon>
        <taxon>Sphingobacteriia</taxon>
        <taxon>Sphingobacteriales</taxon>
        <taxon>Sphingobacteriaceae</taxon>
        <taxon>Pedobacter</taxon>
    </lineage>
</organism>
<dbReference type="Pfam" id="PF08281">
    <property type="entry name" value="Sigma70_r4_2"/>
    <property type="match status" value="1"/>
</dbReference>
<dbReference type="Gene3D" id="1.10.10.10">
    <property type="entry name" value="Winged helix-like DNA-binding domain superfamily/Winged helix DNA-binding domain"/>
    <property type="match status" value="1"/>
</dbReference>